<evidence type="ECO:0000313" key="2">
    <source>
        <dbReference type="Proteomes" id="UP001148662"/>
    </source>
</evidence>
<proteinExistence type="predicted"/>
<keyword evidence="2" id="KW-1185">Reference proteome</keyword>
<protein>
    <submittedName>
        <fullName evidence="1">Uncharacterized protein</fullName>
    </submittedName>
</protein>
<dbReference type="Proteomes" id="UP001148662">
    <property type="component" value="Unassembled WGS sequence"/>
</dbReference>
<organism evidence="1 2">
    <name type="scientific">Phlebia brevispora</name>
    <dbReference type="NCBI Taxonomy" id="194682"/>
    <lineage>
        <taxon>Eukaryota</taxon>
        <taxon>Fungi</taxon>
        <taxon>Dikarya</taxon>
        <taxon>Basidiomycota</taxon>
        <taxon>Agaricomycotina</taxon>
        <taxon>Agaricomycetes</taxon>
        <taxon>Polyporales</taxon>
        <taxon>Meruliaceae</taxon>
        <taxon>Phlebia</taxon>
    </lineage>
</organism>
<gene>
    <name evidence="1" type="ORF">NM688_g8885</name>
</gene>
<sequence length="478" mass="54153">MSNIWNILDLVLAAVAAYLLTQVVRNNRQRLPLPPGPKGLPFIGNVLDMPKEKESEKFTEWRHLYGDIVSLRLFGQTMIILNSPKVAVEMLERKSSIYSDRPRMEFGGEMVGWNQTLVLTPYGERFRSYRRFVHQLIGGKQQIKRFHSLMESESRKFLKRLLHTPEQVQAHIRHTAGSLIIKMAYGYEVQEGKDAIVDLVELAVDQFSALSRPGAFLVDIMPFLRYVPPWFPGAGFKTAAESFKKTLNDMVDVPFNFVKARMASGCFSEEHGFRGADTTVSANYSFFLAMTLYPEAQRKAQEEIDRVVGTDRLPVFADRENLPYVEALVQEVFRWNPVVPIGVPHRVLEDDIHAGYFIPKGSIIVPNIAGFFHDPEVYEDPHNFIPERFVSADGKNMPPDPRDYCFGFGRRICPGLHFADASVWNTCVTTLAAFNITKAVENGKLIDPLVEYTVGTISHPKPFRCAIKPRSAKAEALI</sequence>
<name>A0ACC1RN97_9APHY</name>
<reference evidence="1" key="1">
    <citation type="submission" date="2022-07" db="EMBL/GenBank/DDBJ databases">
        <title>Genome Sequence of Phlebia brevispora.</title>
        <authorList>
            <person name="Buettner E."/>
        </authorList>
    </citation>
    <scope>NUCLEOTIDE SEQUENCE</scope>
    <source>
        <strain evidence="1">MPL23</strain>
    </source>
</reference>
<accession>A0ACC1RN97</accession>
<evidence type="ECO:0000313" key="1">
    <source>
        <dbReference type="EMBL" id="KAJ3522356.1"/>
    </source>
</evidence>
<comment type="caution">
    <text evidence="1">The sequence shown here is derived from an EMBL/GenBank/DDBJ whole genome shotgun (WGS) entry which is preliminary data.</text>
</comment>
<dbReference type="EMBL" id="JANHOG010002542">
    <property type="protein sequence ID" value="KAJ3522356.1"/>
    <property type="molecule type" value="Genomic_DNA"/>
</dbReference>